<evidence type="ECO:0000256" key="3">
    <source>
        <dbReference type="ARBA" id="ARBA00022448"/>
    </source>
</evidence>
<dbReference type="Proteomes" id="UP000634667">
    <property type="component" value="Unassembled WGS sequence"/>
</dbReference>
<dbReference type="RefSeq" id="WP_189479707.1">
    <property type="nucleotide sequence ID" value="NZ_BMYR01000001.1"/>
</dbReference>
<dbReference type="SUPFAM" id="SSF144083">
    <property type="entry name" value="Magnesium transport protein CorA, transmembrane region"/>
    <property type="match status" value="1"/>
</dbReference>
<comment type="caution">
    <text evidence="9">The sequence shown here is derived from an EMBL/GenBank/DDBJ whole genome shotgun (WGS) entry which is preliminary data.</text>
</comment>
<sequence>MIHIHYYDPELAAWQQRQVQQIAQELRLSAPIWLDLTQATNEEESQVMHAMAIAPTMAEDFTRQRHPPKFEAQAHFSLLVLRGYADPDFSEITQSAQVNLLFSGDVLISKVQCHEPLLAAQLKPVLSAEGKVSVVDWVKHFTLVVSASYLGKLLSFEEELSELEDAMLHKGNDELMATMMRNRSVLRKVNRNLAYQKDIFSDAMYEEQHVLANHFSNADLRDFYEKFERLHSMTDMYYDQLSDLVHGYMSTTSHQINERMKVLTMVSTIFIPLTFVAGVYGMNFHNMPELTFAKGYFITLLAMLFMGLGSLAWFKFKHWW</sequence>
<dbReference type="EMBL" id="BMYR01000001">
    <property type="protein sequence ID" value="GGW50380.1"/>
    <property type="molecule type" value="Genomic_DNA"/>
</dbReference>
<dbReference type="PANTHER" id="PTHR46494">
    <property type="entry name" value="CORA FAMILY METAL ION TRANSPORTER (EUROFUNG)"/>
    <property type="match status" value="1"/>
</dbReference>
<accession>A0ABQ2WEX1</accession>
<dbReference type="Pfam" id="PF01544">
    <property type="entry name" value="CorA"/>
    <property type="match status" value="1"/>
</dbReference>
<comment type="similarity">
    <text evidence="2">Belongs to the CorA metal ion transporter (MIT) (TC 1.A.35) family.</text>
</comment>
<keyword evidence="4" id="KW-1003">Cell membrane</keyword>
<keyword evidence="6 8" id="KW-1133">Transmembrane helix</keyword>
<gene>
    <name evidence="9" type="primary">yfjQ</name>
    <name evidence="9" type="ORF">GCM10008111_02850</name>
</gene>
<dbReference type="Gene3D" id="1.20.58.340">
    <property type="entry name" value="Magnesium transport protein CorA, transmembrane region"/>
    <property type="match status" value="2"/>
</dbReference>
<evidence type="ECO:0000256" key="2">
    <source>
        <dbReference type="ARBA" id="ARBA00009765"/>
    </source>
</evidence>
<evidence type="ECO:0000256" key="1">
    <source>
        <dbReference type="ARBA" id="ARBA00004651"/>
    </source>
</evidence>
<name>A0ABQ2WEX1_9ALTE</name>
<keyword evidence="10" id="KW-1185">Reference proteome</keyword>
<feature type="transmembrane region" description="Helical" evidence="8">
    <location>
        <begin position="295"/>
        <end position="314"/>
    </location>
</feature>
<feature type="transmembrane region" description="Helical" evidence="8">
    <location>
        <begin position="262"/>
        <end position="283"/>
    </location>
</feature>
<protein>
    <submittedName>
        <fullName evidence="9">Metal ion transporter YfjQ</fullName>
    </submittedName>
</protein>
<evidence type="ECO:0000256" key="6">
    <source>
        <dbReference type="ARBA" id="ARBA00022989"/>
    </source>
</evidence>
<evidence type="ECO:0000256" key="8">
    <source>
        <dbReference type="SAM" id="Phobius"/>
    </source>
</evidence>
<evidence type="ECO:0000256" key="7">
    <source>
        <dbReference type="ARBA" id="ARBA00023136"/>
    </source>
</evidence>
<evidence type="ECO:0000256" key="4">
    <source>
        <dbReference type="ARBA" id="ARBA00022475"/>
    </source>
</evidence>
<dbReference type="CDD" id="cd12822">
    <property type="entry name" value="TmCorA-like"/>
    <property type="match status" value="1"/>
</dbReference>
<evidence type="ECO:0000313" key="10">
    <source>
        <dbReference type="Proteomes" id="UP000634667"/>
    </source>
</evidence>
<evidence type="ECO:0000313" key="9">
    <source>
        <dbReference type="EMBL" id="GGW50380.1"/>
    </source>
</evidence>
<keyword evidence="3" id="KW-0813">Transport</keyword>
<organism evidence="9 10">
    <name type="scientific">Alishewanella tabrizica</name>
    <dbReference type="NCBI Taxonomy" id="671278"/>
    <lineage>
        <taxon>Bacteria</taxon>
        <taxon>Pseudomonadati</taxon>
        <taxon>Pseudomonadota</taxon>
        <taxon>Gammaproteobacteria</taxon>
        <taxon>Alteromonadales</taxon>
        <taxon>Alteromonadaceae</taxon>
        <taxon>Alishewanella</taxon>
    </lineage>
</organism>
<dbReference type="InterPro" id="IPR045861">
    <property type="entry name" value="CorA_cytoplasmic_dom"/>
</dbReference>
<reference evidence="10" key="1">
    <citation type="journal article" date="2019" name="Int. J. Syst. Evol. Microbiol.">
        <title>The Global Catalogue of Microorganisms (GCM) 10K type strain sequencing project: providing services to taxonomists for standard genome sequencing and annotation.</title>
        <authorList>
            <consortium name="The Broad Institute Genomics Platform"/>
            <consortium name="The Broad Institute Genome Sequencing Center for Infectious Disease"/>
            <person name="Wu L."/>
            <person name="Ma J."/>
        </authorList>
    </citation>
    <scope>NUCLEOTIDE SEQUENCE [LARGE SCALE GENOMIC DNA]</scope>
    <source>
        <strain evidence="10">KCTC 23723</strain>
    </source>
</reference>
<keyword evidence="5 8" id="KW-0812">Transmembrane</keyword>
<proteinExistence type="inferred from homology"/>
<evidence type="ECO:0000256" key="5">
    <source>
        <dbReference type="ARBA" id="ARBA00022692"/>
    </source>
</evidence>
<dbReference type="PANTHER" id="PTHR46494:SF1">
    <property type="entry name" value="CORA FAMILY METAL ION TRANSPORTER (EUROFUNG)"/>
    <property type="match status" value="1"/>
</dbReference>
<dbReference type="SUPFAM" id="SSF143865">
    <property type="entry name" value="CorA soluble domain-like"/>
    <property type="match status" value="1"/>
</dbReference>
<comment type="subcellular location">
    <subcellularLocation>
        <location evidence="1">Cell membrane</location>
        <topology evidence="1">Multi-pass membrane protein</topology>
    </subcellularLocation>
</comment>
<dbReference type="InterPro" id="IPR002523">
    <property type="entry name" value="MgTranspt_CorA/ZnTranspt_ZntB"/>
</dbReference>
<dbReference type="InterPro" id="IPR045863">
    <property type="entry name" value="CorA_TM1_TM2"/>
</dbReference>
<dbReference type="Gene3D" id="3.30.460.20">
    <property type="entry name" value="CorA soluble domain-like"/>
    <property type="match status" value="1"/>
</dbReference>
<keyword evidence="7 8" id="KW-0472">Membrane</keyword>